<protein>
    <submittedName>
        <fullName evidence="2">Uncharacterized protein</fullName>
    </submittedName>
</protein>
<sequence length="43" mass="5155">MLYIVFLIHFLFLFSELKKCHVTCIEQSGWSSKCLSPHKHHYC</sequence>
<feature type="signal peptide" evidence="1">
    <location>
        <begin position="1"/>
        <end position="22"/>
    </location>
</feature>
<reference evidence="2" key="1">
    <citation type="submission" date="2014-11" db="EMBL/GenBank/DDBJ databases">
        <authorList>
            <person name="Amaro Gonzalez C."/>
        </authorList>
    </citation>
    <scope>NUCLEOTIDE SEQUENCE</scope>
</reference>
<evidence type="ECO:0000313" key="2">
    <source>
        <dbReference type="EMBL" id="JAI06207.1"/>
    </source>
</evidence>
<organism evidence="2">
    <name type="scientific">Anguilla anguilla</name>
    <name type="common">European freshwater eel</name>
    <name type="synonym">Muraena anguilla</name>
    <dbReference type="NCBI Taxonomy" id="7936"/>
    <lineage>
        <taxon>Eukaryota</taxon>
        <taxon>Metazoa</taxon>
        <taxon>Chordata</taxon>
        <taxon>Craniata</taxon>
        <taxon>Vertebrata</taxon>
        <taxon>Euteleostomi</taxon>
        <taxon>Actinopterygii</taxon>
        <taxon>Neopterygii</taxon>
        <taxon>Teleostei</taxon>
        <taxon>Anguilliformes</taxon>
        <taxon>Anguillidae</taxon>
        <taxon>Anguilla</taxon>
    </lineage>
</organism>
<keyword evidence="1" id="KW-0732">Signal</keyword>
<feature type="chain" id="PRO_5002435222" evidence="1">
    <location>
        <begin position="23"/>
        <end position="43"/>
    </location>
</feature>
<accession>A0A0E9XUW1</accession>
<dbReference type="AlphaFoldDB" id="A0A0E9XUW1"/>
<reference evidence="2" key="2">
    <citation type="journal article" date="2015" name="Fish Shellfish Immunol.">
        <title>Early steps in the European eel (Anguilla anguilla)-Vibrio vulnificus interaction in the gills: Role of the RtxA13 toxin.</title>
        <authorList>
            <person name="Callol A."/>
            <person name="Pajuelo D."/>
            <person name="Ebbesson L."/>
            <person name="Teles M."/>
            <person name="MacKenzie S."/>
            <person name="Amaro C."/>
        </authorList>
    </citation>
    <scope>NUCLEOTIDE SEQUENCE</scope>
</reference>
<proteinExistence type="predicted"/>
<name>A0A0E9XUW1_ANGAN</name>
<evidence type="ECO:0000256" key="1">
    <source>
        <dbReference type="SAM" id="SignalP"/>
    </source>
</evidence>
<dbReference type="EMBL" id="GBXM01002371">
    <property type="protein sequence ID" value="JAI06207.1"/>
    <property type="molecule type" value="Transcribed_RNA"/>
</dbReference>